<organism evidence="11 12">
    <name type="scientific">Chitinophaga nivalis</name>
    <dbReference type="NCBI Taxonomy" id="2991709"/>
    <lineage>
        <taxon>Bacteria</taxon>
        <taxon>Pseudomonadati</taxon>
        <taxon>Bacteroidota</taxon>
        <taxon>Chitinophagia</taxon>
        <taxon>Chitinophagales</taxon>
        <taxon>Chitinophagaceae</taxon>
        <taxon>Chitinophaga</taxon>
    </lineage>
</organism>
<keyword evidence="5 7" id="KW-1133">Transmembrane helix</keyword>
<feature type="chain" id="PRO_5046703676" evidence="8">
    <location>
        <begin position="25"/>
        <end position="1017"/>
    </location>
</feature>
<feature type="signal peptide" evidence="8">
    <location>
        <begin position="1"/>
        <end position="24"/>
    </location>
</feature>
<keyword evidence="12" id="KW-1185">Reference proteome</keyword>
<feature type="transmembrane region" description="Helical" evidence="7">
    <location>
        <begin position="708"/>
        <end position="730"/>
    </location>
</feature>
<dbReference type="SUPFAM" id="SSF52540">
    <property type="entry name" value="P-loop containing nucleoside triphosphate hydrolases"/>
    <property type="match status" value="1"/>
</dbReference>
<dbReference type="InterPro" id="IPR012338">
    <property type="entry name" value="Beta-lactam/transpept-like"/>
</dbReference>
<feature type="domain" description="ABC transmembrane type-1" evidence="10">
    <location>
        <begin position="496"/>
        <end position="768"/>
    </location>
</feature>
<dbReference type="InterPro" id="IPR001466">
    <property type="entry name" value="Beta-lactam-related"/>
</dbReference>
<keyword evidence="4" id="KW-0067">ATP-binding</keyword>
<dbReference type="Gene3D" id="1.20.1560.10">
    <property type="entry name" value="ABC transporter type 1, transmembrane domain"/>
    <property type="match status" value="1"/>
</dbReference>
<dbReference type="InterPro" id="IPR027417">
    <property type="entry name" value="P-loop_NTPase"/>
</dbReference>
<feature type="transmembrane region" description="Helical" evidence="7">
    <location>
        <begin position="496"/>
        <end position="516"/>
    </location>
</feature>
<reference evidence="11 12" key="1">
    <citation type="submission" date="2022-10" db="EMBL/GenBank/DDBJ databases">
        <title>Chitinophaga nivalis PC15 sp. nov., isolated from Pyeongchang county, South Korea.</title>
        <authorList>
            <person name="Trinh H.N."/>
        </authorList>
    </citation>
    <scope>NUCLEOTIDE SEQUENCE [LARGE SCALE GENOMIC DNA]</scope>
    <source>
        <strain evidence="11 12">PC14</strain>
    </source>
</reference>
<evidence type="ECO:0000256" key="5">
    <source>
        <dbReference type="ARBA" id="ARBA00022989"/>
    </source>
</evidence>
<dbReference type="Proteomes" id="UP001207742">
    <property type="component" value="Unassembled WGS sequence"/>
</dbReference>
<gene>
    <name evidence="11" type="ORF">OL497_10025</name>
</gene>
<feature type="transmembrane region" description="Helical" evidence="7">
    <location>
        <begin position="451"/>
        <end position="475"/>
    </location>
</feature>
<dbReference type="InterPro" id="IPR005898">
    <property type="entry name" value="Cyc_pep_transpt_SyrD/YojI"/>
</dbReference>
<dbReference type="InterPro" id="IPR003439">
    <property type="entry name" value="ABC_transporter-like_ATP-bd"/>
</dbReference>
<dbReference type="Gene3D" id="3.40.50.300">
    <property type="entry name" value="P-loop containing nucleotide triphosphate hydrolases"/>
    <property type="match status" value="1"/>
</dbReference>
<evidence type="ECO:0000256" key="6">
    <source>
        <dbReference type="ARBA" id="ARBA00023136"/>
    </source>
</evidence>
<dbReference type="EMBL" id="JAPDNS010000001">
    <property type="protein sequence ID" value="MCW3484231.1"/>
    <property type="molecule type" value="Genomic_DNA"/>
</dbReference>
<dbReference type="CDD" id="cd03228">
    <property type="entry name" value="ABCC_MRP_Like"/>
    <property type="match status" value="1"/>
</dbReference>
<keyword evidence="6 7" id="KW-0472">Membrane</keyword>
<dbReference type="InterPro" id="IPR050491">
    <property type="entry name" value="AmpC-like"/>
</dbReference>
<evidence type="ECO:0000256" key="3">
    <source>
        <dbReference type="ARBA" id="ARBA00022741"/>
    </source>
</evidence>
<keyword evidence="3" id="KW-0547">Nucleotide-binding</keyword>
<feature type="transmembrane region" description="Helical" evidence="7">
    <location>
        <begin position="742"/>
        <end position="766"/>
    </location>
</feature>
<dbReference type="Gene3D" id="3.40.710.10">
    <property type="entry name" value="DD-peptidase/beta-lactamase superfamily"/>
    <property type="match status" value="1"/>
</dbReference>
<evidence type="ECO:0000313" key="11">
    <source>
        <dbReference type="EMBL" id="MCW3484231.1"/>
    </source>
</evidence>
<dbReference type="PANTHER" id="PTHR46825:SF11">
    <property type="entry name" value="PENICILLIN-BINDING PROTEIN 4"/>
    <property type="match status" value="1"/>
</dbReference>
<name>A0ABT3IJT4_9BACT</name>
<dbReference type="InterPro" id="IPR011527">
    <property type="entry name" value="ABC1_TM_dom"/>
</dbReference>
<protein>
    <submittedName>
        <fullName evidence="11">Cyclic peptide export ABC transporter</fullName>
    </submittedName>
</protein>
<proteinExistence type="predicted"/>
<dbReference type="Pfam" id="PF00664">
    <property type="entry name" value="ABC_membrane"/>
    <property type="match status" value="1"/>
</dbReference>
<evidence type="ECO:0000256" key="2">
    <source>
        <dbReference type="ARBA" id="ARBA00022692"/>
    </source>
</evidence>
<feature type="transmembrane region" description="Helical" evidence="7">
    <location>
        <begin position="625"/>
        <end position="644"/>
    </location>
</feature>
<dbReference type="PANTHER" id="PTHR46825">
    <property type="entry name" value="D-ALANYL-D-ALANINE-CARBOXYPEPTIDASE/ENDOPEPTIDASE AMPH"/>
    <property type="match status" value="1"/>
</dbReference>
<dbReference type="InterPro" id="IPR036640">
    <property type="entry name" value="ABC1_TM_sf"/>
</dbReference>
<comment type="caution">
    <text evidence="11">The sequence shown here is derived from an EMBL/GenBank/DDBJ whole genome shotgun (WGS) entry which is preliminary data.</text>
</comment>
<dbReference type="SUPFAM" id="SSF90123">
    <property type="entry name" value="ABC transporter transmembrane region"/>
    <property type="match status" value="1"/>
</dbReference>
<dbReference type="PROSITE" id="PS00211">
    <property type="entry name" value="ABC_TRANSPORTER_1"/>
    <property type="match status" value="1"/>
</dbReference>
<dbReference type="NCBIfam" id="TIGR01194">
    <property type="entry name" value="cyc_pep_trnsptr"/>
    <property type="match status" value="1"/>
</dbReference>
<dbReference type="Pfam" id="PF00144">
    <property type="entry name" value="Beta-lactamase"/>
    <property type="match status" value="1"/>
</dbReference>
<dbReference type="InterPro" id="IPR017871">
    <property type="entry name" value="ABC_transporter-like_CS"/>
</dbReference>
<dbReference type="SMART" id="SM00382">
    <property type="entry name" value="AAA"/>
    <property type="match status" value="1"/>
</dbReference>
<accession>A0ABT3IJT4</accession>
<comment type="subcellular location">
    <subcellularLocation>
        <location evidence="1">Cell membrane</location>
        <topology evidence="1">Multi-pass membrane protein</topology>
    </subcellularLocation>
</comment>
<dbReference type="InterPro" id="IPR003593">
    <property type="entry name" value="AAA+_ATPase"/>
</dbReference>
<dbReference type="RefSeq" id="WP_264729750.1">
    <property type="nucleotide sequence ID" value="NZ_JAPDNR010000001.1"/>
</dbReference>
<feature type="transmembrane region" description="Helical" evidence="7">
    <location>
        <begin position="522"/>
        <end position="541"/>
    </location>
</feature>
<keyword evidence="8" id="KW-0732">Signal</keyword>
<feature type="transmembrane region" description="Helical" evidence="7">
    <location>
        <begin position="599"/>
        <end position="619"/>
    </location>
</feature>
<evidence type="ECO:0000259" key="9">
    <source>
        <dbReference type="PROSITE" id="PS50893"/>
    </source>
</evidence>
<feature type="transmembrane region" description="Helical" evidence="7">
    <location>
        <begin position="378"/>
        <end position="402"/>
    </location>
</feature>
<dbReference type="PROSITE" id="PS50929">
    <property type="entry name" value="ABC_TM1F"/>
    <property type="match status" value="1"/>
</dbReference>
<dbReference type="Pfam" id="PF00005">
    <property type="entry name" value="ABC_tran"/>
    <property type="match status" value="1"/>
</dbReference>
<evidence type="ECO:0000256" key="7">
    <source>
        <dbReference type="SAM" id="Phobius"/>
    </source>
</evidence>
<evidence type="ECO:0000256" key="8">
    <source>
        <dbReference type="SAM" id="SignalP"/>
    </source>
</evidence>
<dbReference type="PROSITE" id="PS50893">
    <property type="entry name" value="ABC_TRANSPORTER_2"/>
    <property type="match status" value="1"/>
</dbReference>
<evidence type="ECO:0000313" key="12">
    <source>
        <dbReference type="Proteomes" id="UP001207742"/>
    </source>
</evidence>
<evidence type="ECO:0000259" key="10">
    <source>
        <dbReference type="PROSITE" id="PS50929"/>
    </source>
</evidence>
<sequence length="1017" mass="113384">MKTRNSRIILFTSLLLLLVGATWAQSSPPVVSAAMEQEIRNLMDAGHIPGLSLIVVKDGRQEIKTFGYADVAQQKPVTPATIFEIGSCSKAFTALVVSKLIQEGRLDPAAAVSQYIPWLTVTYKGKQATITVQQLLHHTSGIPWSSIARIPQTNAPDALEQTVRQLKGLELARLPGKKYEYATINYDVLALIVQQITHQPFEEYLQTAVLDKLSLHHTKMGYPADPALKATGYKIGFFKARPYAAPVFRGNNAAGYMMSDATDMGRWLQFQLGLADTAMYAWAKYTQQRDETVPPHNMSSYGMGWEVSLKGDGEITHGGLNPNFTAYVALRPGQQAGLVVMANSNSAFTTLIGNKLMKMLVGEEIEKEYNPGDGNDKMFSLVTLLLAGYFLLLLYFIVTILLGIVRKKRSYEPITGAKVKQAFILLVLFVPLLYGIYVLPEAIFNFNWEAIAVWAPVSFGCLAILLVSAMALSYITYCIELLFPEHNKIKNLAPRLLLLSVISGLANMAVVALIASSLESSVALKYLIFYYALAIATYLLGRRFVQISLIRLTMGIIYDLRVKLTDKIFATSYQKFEKIDRGRIYTALNDDVNTIGESANMFVVLVTSVFTAIGAFLYLASVASWATGLTIGMVLLLVVMYYLVSKRAQKYYNGARDTKNVFMRLINGMIDGFKELSLHRNKKEAYKQDVFITSEEYRAKMCIAGVQFANASLFGEAILVIILGMVAFGFPELFPGIKTYTLMSFLVVLLYLIGPVNSILGAMPAVMKMKIAWNRTQRFLNDIPANTPATGLRPPVPQVVDNLRVEGVEFRYQDENGQDVFTVGPINLEVNGGEILFIIGANGSGKTTLAKLITGLYEPDKGRFRINGDIVDAARLGECFSTVFSPIYLFKKLYNIDVKAKAAKAEKYLKLLQLDKKVTIEDNTYSTIDLSGGQRKRLGLLQCYLEETPVFLFDEWAADQDPVYRHFFYRTLLPEMKKMGKIVIAITHDDHYFDVADKVLKMESGQLEHYNRTIVNL</sequence>
<evidence type="ECO:0000256" key="4">
    <source>
        <dbReference type="ARBA" id="ARBA00022840"/>
    </source>
</evidence>
<dbReference type="SUPFAM" id="SSF56601">
    <property type="entry name" value="beta-lactamase/transpeptidase-like"/>
    <property type="match status" value="1"/>
</dbReference>
<feature type="transmembrane region" description="Helical" evidence="7">
    <location>
        <begin position="422"/>
        <end position="439"/>
    </location>
</feature>
<keyword evidence="2 7" id="KW-0812">Transmembrane</keyword>
<evidence type="ECO:0000256" key="1">
    <source>
        <dbReference type="ARBA" id="ARBA00004651"/>
    </source>
</evidence>
<feature type="domain" description="ABC transporter" evidence="9">
    <location>
        <begin position="803"/>
        <end position="1017"/>
    </location>
</feature>